<organism evidence="1 2">
    <name type="scientific">Pluteus cervinus</name>
    <dbReference type="NCBI Taxonomy" id="181527"/>
    <lineage>
        <taxon>Eukaryota</taxon>
        <taxon>Fungi</taxon>
        <taxon>Dikarya</taxon>
        <taxon>Basidiomycota</taxon>
        <taxon>Agaricomycotina</taxon>
        <taxon>Agaricomycetes</taxon>
        <taxon>Agaricomycetidae</taxon>
        <taxon>Agaricales</taxon>
        <taxon>Pluteineae</taxon>
        <taxon>Pluteaceae</taxon>
        <taxon>Pluteus</taxon>
    </lineage>
</organism>
<name>A0ACD3BGX2_9AGAR</name>
<evidence type="ECO:0000313" key="1">
    <source>
        <dbReference type="EMBL" id="TFK76802.1"/>
    </source>
</evidence>
<accession>A0ACD3BGX2</accession>
<sequence length="582" mass="62935">MSSSPEPVASSSSSRLDPPPPAPPKSKISAAVDAVTNHAKHHVGVGIICAVAYFDPGNWSVDLEAGSRYGYRPMLFVILMAGLGAIVLQLLACRLGVVTGLDLASHCRLLLYNHPKHPRLVRRLVLYPLYVLAEIAIISTDLAELLGSAIGLCLLFPKLPLWGGVVITAGDVLFFLAFSDTSGKQSRPARIFEATIVALVFAVFGCFVALIVQVHPKWADVFLGYIPSKALFQSAPGAVYSAVGILGATIMPHALFLGSSLATQDRVSIAPVELELPQSAPPKSFKGRLYANVKSLFSVRRADRVAAERDYRSPYGQRENNSYTFIKQHLSHGIVDIVSSLMLIAVPINSAILILAATVFYKGPGMEHETPGGLFDAHELITSHIGKGAGMLFAIALLCAGQTSSITATLAGQIVSEGFIEWKISPFLRRLVTRLISLIPSVAVAVAVGRDGINDLLVASQVVLSVVLPFVAFPLIYLTSSEVVMRVRKPRQIVDADPTLDDDDQDDGTDLPEDTQYDENMKGVPVQVQEVVRPARRGILREIVDYSNGRWMSWLAYMVWAVVLVANTYAIAMLALEKSDED</sequence>
<reference evidence="1 2" key="1">
    <citation type="journal article" date="2019" name="Nat. Ecol. Evol.">
        <title>Megaphylogeny resolves global patterns of mushroom evolution.</title>
        <authorList>
            <person name="Varga T."/>
            <person name="Krizsan K."/>
            <person name="Foldi C."/>
            <person name="Dima B."/>
            <person name="Sanchez-Garcia M."/>
            <person name="Sanchez-Ramirez S."/>
            <person name="Szollosi G.J."/>
            <person name="Szarkandi J.G."/>
            <person name="Papp V."/>
            <person name="Albert L."/>
            <person name="Andreopoulos W."/>
            <person name="Angelini C."/>
            <person name="Antonin V."/>
            <person name="Barry K.W."/>
            <person name="Bougher N.L."/>
            <person name="Buchanan P."/>
            <person name="Buyck B."/>
            <person name="Bense V."/>
            <person name="Catcheside P."/>
            <person name="Chovatia M."/>
            <person name="Cooper J."/>
            <person name="Damon W."/>
            <person name="Desjardin D."/>
            <person name="Finy P."/>
            <person name="Geml J."/>
            <person name="Haridas S."/>
            <person name="Hughes K."/>
            <person name="Justo A."/>
            <person name="Karasinski D."/>
            <person name="Kautmanova I."/>
            <person name="Kiss B."/>
            <person name="Kocsube S."/>
            <person name="Kotiranta H."/>
            <person name="LaButti K.M."/>
            <person name="Lechner B.E."/>
            <person name="Liimatainen K."/>
            <person name="Lipzen A."/>
            <person name="Lukacs Z."/>
            <person name="Mihaltcheva S."/>
            <person name="Morgado L.N."/>
            <person name="Niskanen T."/>
            <person name="Noordeloos M.E."/>
            <person name="Ohm R.A."/>
            <person name="Ortiz-Santana B."/>
            <person name="Ovrebo C."/>
            <person name="Racz N."/>
            <person name="Riley R."/>
            <person name="Savchenko A."/>
            <person name="Shiryaev A."/>
            <person name="Soop K."/>
            <person name="Spirin V."/>
            <person name="Szebenyi C."/>
            <person name="Tomsovsky M."/>
            <person name="Tulloss R.E."/>
            <person name="Uehling J."/>
            <person name="Grigoriev I.V."/>
            <person name="Vagvolgyi C."/>
            <person name="Papp T."/>
            <person name="Martin F.M."/>
            <person name="Miettinen O."/>
            <person name="Hibbett D.S."/>
            <person name="Nagy L.G."/>
        </authorList>
    </citation>
    <scope>NUCLEOTIDE SEQUENCE [LARGE SCALE GENOMIC DNA]</scope>
    <source>
        <strain evidence="1 2">NL-1719</strain>
    </source>
</reference>
<evidence type="ECO:0000313" key="2">
    <source>
        <dbReference type="Proteomes" id="UP000308600"/>
    </source>
</evidence>
<dbReference type="EMBL" id="ML208259">
    <property type="protein sequence ID" value="TFK76802.1"/>
    <property type="molecule type" value="Genomic_DNA"/>
</dbReference>
<proteinExistence type="predicted"/>
<dbReference type="Proteomes" id="UP000308600">
    <property type="component" value="Unassembled WGS sequence"/>
</dbReference>
<protein>
    <submittedName>
        <fullName evidence="1">Natural resistance-associated macrophage protein</fullName>
    </submittedName>
</protein>
<gene>
    <name evidence="1" type="ORF">BDN72DRAFT_10703</name>
</gene>
<keyword evidence="2" id="KW-1185">Reference proteome</keyword>